<name>A0A1G4I576_TRYEQ</name>
<organism evidence="1 2">
    <name type="scientific">Trypanosoma equiperdum</name>
    <dbReference type="NCBI Taxonomy" id="5694"/>
    <lineage>
        <taxon>Eukaryota</taxon>
        <taxon>Discoba</taxon>
        <taxon>Euglenozoa</taxon>
        <taxon>Kinetoplastea</taxon>
        <taxon>Metakinetoplastina</taxon>
        <taxon>Trypanosomatida</taxon>
        <taxon>Trypanosomatidae</taxon>
        <taxon>Trypanosoma</taxon>
    </lineage>
</organism>
<evidence type="ECO:0000313" key="2">
    <source>
        <dbReference type="Proteomes" id="UP000195570"/>
    </source>
</evidence>
<keyword evidence="2" id="KW-1185">Reference proteome</keyword>
<dbReference type="RefSeq" id="XP_067078353.1">
    <property type="nucleotide sequence ID" value="XM_067222252.1"/>
</dbReference>
<dbReference type="GeneID" id="92382539"/>
<proteinExistence type="predicted"/>
<evidence type="ECO:0000313" key="1">
    <source>
        <dbReference type="EMBL" id="SCU66983.1"/>
    </source>
</evidence>
<dbReference type="VEuPathDB" id="TriTrypDB:TEOVI_000860500"/>
<gene>
    <name evidence="1" type="ORF">TEOVI_000860500</name>
</gene>
<dbReference type="EMBL" id="CZPT02000658">
    <property type="protein sequence ID" value="SCU66983.1"/>
    <property type="molecule type" value="Genomic_DNA"/>
</dbReference>
<sequence length="149" mass="17140">MTKRHSGRGVETSPDLAFIKRGHLNMLIHTKDGERRLVPVDSLAFIDDPQLVRGRTMDRVNFNNECVFKVTLEFTEPIPCMEEIAVREMTDWVLCSCKGNYSFYSPVEKLLVLQNCMVCVQSNVLPLVDPFILVLFYDEGSWVVERVLK</sequence>
<dbReference type="Proteomes" id="UP000195570">
    <property type="component" value="Unassembled WGS sequence"/>
</dbReference>
<comment type="caution">
    <text evidence="1">The sequence shown here is derived from an EMBL/GenBank/DDBJ whole genome shotgun (WGS) entry which is preliminary data.</text>
</comment>
<reference evidence="1" key="1">
    <citation type="submission" date="2016-09" db="EMBL/GenBank/DDBJ databases">
        <authorList>
            <person name="Hebert L."/>
            <person name="Moumen B."/>
        </authorList>
    </citation>
    <scope>NUCLEOTIDE SEQUENCE [LARGE SCALE GENOMIC DNA]</scope>
    <source>
        <strain evidence="1">OVI</strain>
    </source>
</reference>
<protein>
    <submittedName>
        <fullName evidence="1">Uncharacterized protein</fullName>
    </submittedName>
</protein>
<dbReference type="AlphaFoldDB" id="A0A1G4I576"/>
<accession>A0A1G4I576</accession>